<dbReference type="SMART" id="SM00332">
    <property type="entry name" value="PP2Cc"/>
    <property type="match status" value="1"/>
</dbReference>
<dbReference type="PROSITE" id="PS51746">
    <property type="entry name" value="PPM_2"/>
    <property type="match status" value="1"/>
</dbReference>
<dbReference type="PANTHER" id="PTHR47992">
    <property type="entry name" value="PROTEIN PHOSPHATASE"/>
    <property type="match status" value="1"/>
</dbReference>
<proteinExistence type="predicted"/>
<evidence type="ECO:0000259" key="1">
    <source>
        <dbReference type="PROSITE" id="PS51746"/>
    </source>
</evidence>
<protein>
    <submittedName>
        <fullName evidence="2">Protein phosphatase</fullName>
    </submittedName>
</protein>
<accession>A0A1M6BP43</accession>
<dbReference type="OrthoDB" id="9801841at2"/>
<evidence type="ECO:0000313" key="2">
    <source>
        <dbReference type="EMBL" id="SHI50456.1"/>
    </source>
</evidence>
<dbReference type="SMART" id="SM00331">
    <property type="entry name" value="PP2C_SIG"/>
    <property type="match status" value="1"/>
</dbReference>
<dbReference type="SUPFAM" id="SSF81606">
    <property type="entry name" value="PP2C-like"/>
    <property type="match status" value="1"/>
</dbReference>
<dbReference type="AlphaFoldDB" id="A0A1M6BP43"/>
<dbReference type="NCBIfam" id="NF033484">
    <property type="entry name" value="Stp1_PP2C_phos"/>
    <property type="match status" value="1"/>
</dbReference>
<dbReference type="Proteomes" id="UP000184529">
    <property type="component" value="Unassembled WGS sequence"/>
</dbReference>
<name>A0A1M6BP43_9FIRM</name>
<dbReference type="InterPro" id="IPR001932">
    <property type="entry name" value="PPM-type_phosphatase-like_dom"/>
</dbReference>
<organism evidence="2 3">
    <name type="scientific">Desulfofundulus thermosubterraneus DSM 16057</name>
    <dbReference type="NCBI Taxonomy" id="1121432"/>
    <lineage>
        <taxon>Bacteria</taxon>
        <taxon>Bacillati</taxon>
        <taxon>Bacillota</taxon>
        <taxon>Clostridia</taxon>
        <taxon>Eubacteriales</taxon>
        <taxon>Peptococcaceae</taxon>
        <taxon>Desulfofundulus</taxon>
    </lineage>
</organism>
<sequence>MKWSQASEAGLVRRVNEDSLCVEPGLGLFTVADGMGGHQAGEIASRMAIAELVRFLKAHHPLPDDPGTILVQGVQEANRLVYQLSSSSASYRGMGTTLTAALVTKDYLYLAHVGDSRIYLLREGKMHQLTEDHSLVQELVRLGGLSEEQARCHPQRNVLTRALGIEPRVEVDGGRVKLQPGDKVLLCTDGLTVHLSPQEIGMLVEKNPDLNRAVNKLVQAALERGGSDNITVILMAVE</sequence>
<dbReference type="Pfam" id="PF13672">
    <property type="entry name" value="PP2C_2"/>
    <property type="match status" value="1"/>
</dbReference>
<dbReference type="Gene3D" id="3.60.40.10">
    <property type="entry name" value="PPM-type phosphatase domain"/>
    <property type="match status" value="1"/>
</dbReference>
<dbReference type="InterPro" id="IPR036457">
    <property type="entry name" value="PPM-type-like_dom_sf"/>
</dbReference>
<dbReference type="GO" id="GO:0004722">
    <property type="term" value="F:protein serine/threonine phosphatase activity"/>
    <property type="evidence" value="ECO:0007669"/>
    <property type="project" value="InterPro"/>
</dbReference>
<reference evidence="3" key="1">
    <citation type="submission" date="2016-11" db="EMBL/GenBank/DDBJ databases">
        <authorList>
            <person name="Varghese N."/>
            <person name="Submissions S."/>
        </authorList>
    </citation>
    <scope>NUCLEOTIDE SEQUENCE [LARGE SCALE GENOMIC DNA]</scope>
    <source>
        <strain evidence="3">DSM 16057</strain>
    </source>
</reference>
<dbReference type="EMBL" id="FQZM01000005">
    <property type="protein sequence ID" value="SHI50456.1"/>
    <property type="molecule type" value="Genomic_DNA"/>
</dbReference>
<dbReference type="InterPro" id="IPR015655">
    <property type="entry name" value="PP2C"/>
</dbReference>
<dbReference type="CDD" id="cd00143">
    <property type="entry name" value="PP2Cc"/>
    <property type="match status" value="1"/>
</dbReference>
<keyword evidence="3" id="KW-1185">Reference proteome</keyword>
<dbReference type="STRING" id="1121432.SAMN02745219_00462"/>
<gene>
    <name evidence="2" type="ORF">SAMN02745219_00462</name>
</gene>
<evidence type="ECO:0000313" key="3">
    <source>
        <dbReference type="Proteomes" id="UP000184529"/>
    </source>
</evidence>
<feature type="domain" description="PPM-type phosphatase" evidence="1">
    <location>
        <begin position="2"/>
        <end position="237"/>
    </location>
</feature>
<dbReference type="RefSeq" id="WP_072867154.1">
    <property type="nucleotide sequence ID" value="NZ_FQZM01000005.1"/>
</dbReference>